<accession>A0A2P4XH10</accession>
<evidence type="ECO:0000313" key="3">
    <source>
        <dbReference type="EMBL" id="POM64842.1"/>
    </source>
</evidence>
<comment type="caution">
    <text evidence="3">The sequence shown here is derived from an EMBL/GenBank/DDBJ whole genome shotgun (WGS) entry which is preliminary data.</text>
</comment>
<organism evidence="3 4">
    <name type="scientific">Phytophthora palmivora</name>
    <dbReference type="NCBI Taxonomy" id="4796"/>
    <lineage>
        <taxon>Eukaryota</taxon>
        <taxon>Sar</taxon>
        <taxon>Stramenopiles</taxon>
        <taxon>Oomycota</taxon>
        <taxon>Peronosporomycetes</taxon>
        <taxon>Peronosporales</taxon>
        <taxon>Peronosporaceae</taxon>
        <taxon>Phytophthora</taxon>
    </lineage>
</organism>
<evidence type="ECO:0000259" key="2">
    <source>
        <dbReference type="Pfam" id="PF13843"/>
    </source>
</evidence>
<dbReference type="PANTHER" id="PTHR46599">
    <property type="entry name" value="PIGGYBAC TRANSPOSABLE ELEMENT-DERIVED PROTEIN 4"/>
    <property type="match status" value="1"/>
</dbReference>
<dbReference type="OrthoDB" id="117873at2759"/>
<dbReference type="Pfam" id="PF13843">
    <property type="entry name" value="DDE_Tnp_1_7"/>
    <property type="match status" value="1"/>
</dbReference>
<reference evidence="3 4" key="1">
    <citation type="journal article" date="2017" name="Genome Biol. Evol.">
        <title>Phytophthora megakarya and P. palmivora, closely related causal agents of cacao black pod rot, underwent increases in genome sizes and gene numbers by different mechanisms.</title>
        <authorList>
            <person name="Ali S.S."/>
            <person name="Shao J."/>
            <person name="Lary D.J."/>
            <person name="Kronmiller B."/>
            <person name="Shen D."/>
            <person name="Strem M.D."/>
            <person name="Amoako-Attah I."/>
            <person name="Akrofi A.Y."/>
            <person name="Begoude B.A."/>
            <person name="Ten Hoopen G.M."/>
            <person name="Coulibaly K."/>
            <person name="Kebe B.I."/>
            <person name="Melnick R.L."/>
            <person name="Guiltinan M.J."/>
            <person name="Tyler B.M."/>
            <person name="Meinhardt L.W."/>
            <person name="Bailey B.A."/>
        </authorList>
    </citation>
    <scope>NUCLEOTIDE SEQUENCE [LARGE SCALE GENOMIC DNA]</scope>
    <source>
        <strain evidence="4">sbr112.9</strain>
    </source>
</reference>
<dbReference type="InterPro" id="IPR029526">
    <property type="entry name" value="PGBD"/>
</dbReference>
<dbReference type="Proteomes" id="UP000237271">
    <property type="component" value="Unassembled WGS sequence"/>
</dbReference>
<protein>
    <recommendedName>
        <fullName evidence="2">PiggyBac transposable element-derived protein domain-containing protein</fullName>
    </recommendedName>
</protein>
<proteinExistence type="predicted"/>
<evidence type="ECO:0000313" key="4">
    <source>
        <dbReference type="Proteomes" id="UP000237271"/>
    </source>
</evidence>
<evidence type="ECO:0000256" key="1">
    <source>
        <dbReference type="SAM" id="MobiDB-lite"/>
    </source>
</evidence>
<feature type="domain" description="PiggyBac transposable element-derived protein" evidence="2">
    <location>
        <begin position="16"/>
        <end position="332"/>
    </location>
</feature>
<dbReference type="EMBL" id="NCKW01011049">
    <property type="protein sequence ID" value="POM64842.1"/>
    <property type="molecule type" value="Genomic_DNA"/>
</dbReference>
<sequence>MGLLVAHMLCPPQRRFSQHWSMTEDGAVPAGTFGKYMPRNRCQDILRDLHFVDNKGDPTRDKLRKLRPVVDKIQQRFLAGWTLPAVFSFDEGVLPATSRRNTTRVFMPDKPHRYGSNMFMTCDNKTAYCHRFEIYVGKMKAREDQADAFDHKTGAAAVIRNLKIVLANDHREFHAVTIDRFYSSIPLASELLSMHVYVIGTIMTGRLGFDRNVIERRKTRPRSLLRGSFTFSRSLTVDCMIAFHWWDRKPVHYLCTGSVMTASMINRNLKGEGPTTVPYPKAVNDYQGWMGGVDVHDQLRLQSFSLQTSVRFSKYYKSLFLGLIDMVMVNSYISHKAVCTLTNKPAMKRGECIVDTFSWKQEAQMKTRHSLIQFDDWVTVSGVQKRRQRSCKFCALLRGERKKSFQATFYCEQCSIDDAKCYLCPKARREYKGEMKTCFQIWHEDFESGLAIPVSLGKRVVLRRPGKETGQRKKTRRELLREEEGEADNEQRQRSSDGSEDDSEFNL</sequence>
<gene>
    <name evidence="3" type="ORF">PHPALM_19590</name>
</gene>
<feature type="region of interest" description="Disordered" evidence="1">
    <location>
        <begin position="465"/>
        <end position="507"/>
    </location>
</feature>
<keyword evidence="4" id="KW-1185">Reference proteome</keyword>
<feature type="compositionally biased region" description="Acidic residues" evidence="1">
    <location>
        <begin position="498"/>
        <end position="507"/>
    </location>
</feature>
<name>A0A2P4XH10_9STRA</name>
<feature type="compositionally biased region" description="Basic and acidic residues" evidence="1">
    <location>
        <begin position="465"/>
        <end position="482"/>
    </location>
</feature>
<dbReference type="PANTHER" id="PTHR46599:SF3">
    <property type="entry name" value="PIGGYBAC TRANSPOSABLE ELEMENT-DERIVED PROTEIN 4"/>
    <property type="match status" value="1"/>
</dbReference>
<dbReference type="AlphaFoldDB" id="A0A2P4XH10"/>